<dbReference type="AlphaFoldDB" id="A0A0F9JVM0"/>
<dbReference type="InterPro" id="IPR044038">
    <property type="entry name" value="dATP/dGTP_diPOhydrolase_N"/>
</dbReference>
<accession>A0A0F9JVM0</accession>
<evidence type="ECO:0000259" key="1">
    <source>
        <dbReference type="Pfam" id="PF18909"/>
    </source>
</evidence>
<feature type="domain" description="dATP/dGTP diphosphohydrolase N-terminal" evidence="1">
    <location>
        <begin position="9"/>
        <end position="106"/>
    </location>
</feature>
<evidence type="ECO:0000313" key="2">
    <source>
        <dbReference type="EMBL" id="KKM13948.1"/>
    </source>
</evidence>
<comment type="caution">
    <text evidence="2">The sequence shown here is derived from an EMBL/GenBank/DDBJ whole genome shotgun (WGS) entry which is preliminary data.</text>
</comment>
<proteinExistence type="predicted"/>
<gene>
    <name evidence="2" type="ORF">LCGC14_1711070</name>
</gene>
<dbReference type="Pfam" id="PF18909">
    <property type="entry name" value="dGTP_diPhyd_N"/>
    <property type="match status" value="1"/>
</dbReference>
<protein>
    <recommendedName>
        <fullName evidence="1">dATP/dGTP diphosphohydrolase N-terminal domain-containing protein</fullName>
    </recommendedName>
</protein>
<name>A0A0F9JVM0_9ZZZZ</name>
<dbReference type="EMBL" id="LAZR01015260">
    <property type="protein sequence ID" value="KKM13948.1"/>
    <property type="molecule type" value="Genomic_DNA"/>
</dbReference>
<organism evidence="2">
    <name type="scientific">marine sediment metagenome</name>
    <dbReference type="NCBI Taxonomy" id="412755"/>
    <lineage>
        <taxon>unclassified sequences</taxon>
        <taxon>metagenomes</taxon>
        <taxon>ecological metagenomes</taxon>
    </lineage>
</organism>
<reference evidence="2" key="1">
    <citation type="journal article" date="2015" name="Nature">
        <title>Complex archaea that bridge the gap between prokaryotes and eukaryotes.</title>
        <authorList>
            <person name="Spang A."/>
            <person name="Saw J.H."/>
            <person name="Jorgensen S.L."/>
            <person name="Zaremba-Niedzwiedzka K."/>
            <person name="Martijn J."/>
            <person name="Lind A.E."/>
            <person name="van Eijk R."/>
            <person name="Schleper C."/>
            <person name="Guy L."/>
            <person name="Ettema T.J."/>
        </authorList>
    </citation>
    <scope>NUCLEOTIDE SEQUENCE</scope>
</reference>
<sequence>MKKKITSTNPKDILAERKVALGLLPGAGKICGALAIAEGAKKYGPYNWRDKAVKMTIYLDAIERHLLALRDGEWKDPESKIPHLGHIVAGAAIVLDANSVGKLINDLPPPGKAAEILDKYEVKK</sequence>